<feature type="compositionally biased region" description="Pro residues" evidence="1">
    <location>
        <begin position="209"/>
        <end position="218"/>
    </location>
</feature>
<dbReference type="RefSeq" id="WP_164256950.1">
    <property type="nucleotide sequence ID" value="NZ_JAAGMK010000180.1"/>
</dbReference>
<dbReference type="GO" id="GO:0009253">
    <property type="term" value="P:peptidoglycan catabolic process"/>
    <property type="evidence" value="ECO:0007669"/>
    <property type="project" value="InterPro"/>
</dbReference>
<reference evidence="3" key="1">
    <citation type="submission" date="2020-01" db="EMBL/GenBank/DDBJ databases">
        <title>Insect and environment-associated Actinomycetes.</title>
        <authorList>
            <person name="Currrie C."/>
            <person name="Chevrette M."/>
            <person name="Carlson C."/>
            <person name="Stubbendieck R."/>
            <person name="Wendt-Pienkowski E."/>
        </authorList>
    </citation>
    <scope>NUCLEOTIDE SEQUENCE</scope>
    <source>
        <strain evidence="3">SID505</strain>
    </source>
</reference>
<dbReference type="CDD" id="cd06583">
    <property type="entry name" value="PGRP"/>
    <property type="match status" value="1"/>
</dbReference>
<organism evidence="3">
    <name type="scientific">Streptomyces anulatus</name>
    <name type="common">Streptomyces chrysomallus</name>
    <dbReference type="NCBI Taxonomy" id="1892"/>
    <lineage>
        <taxon>Bacteria</taxon>
        <taxon>Bacillati</taxon>
        <taxon>Actinomycetota</taxon>
        <taxon>Actinomycetes</taxon>
        <taxon>Kitasatosporales</taxon>
        <taxon>Streptomycetaceae</taxon>
        <taxon>Streptomyces</taxon>
    </lineage>
</organism>
<comment type="caution">
    <text evidence="3">The sequence shown here is derived from an EMBL/GenBank/DDBJ whole genome shotgun (WGS) entry which is preliminary data.</text>
</comment>
<feature type="domain" description="N-acetylmuramoyl-L-alanine amidase" evidence="2">
    <location>
        <begin position="27"/>
        <end position="180"/>
    </location>
</feature>
<name>A0A6G3SM58_STRAQ</name>
<evidence type="ECO:0000256" key="1">
    <source>
        <dbReference type="SAM" id="MobiDB-lite"/>
    </source>
</evidence>
<dbReference type="EMBL" id="JAAGMK010000180">
    <property type="protein sequence ID" value="NEB83979.1"/>
    <property type="molecule type" value="Genomic_DNA"/>
</dbReference>
<dbReference type="Pfam" id="PF01510">
    <property type="entry name" value="Amidase_2"/>
    <property type="match status" value="1"/>
</dbReference>
<feature type="region of interest" description="Disordered" evidence="1">
    <location>
        <begin position="205"/>
        <end position="228"/>
    </location>
</feature>
<dbReference type="SUPFAM" id="SSF55846">
    <property type="entry name" value="N-acetylmuramoyl-L-alanine amidase-like"/>
    <property type="match status" value="1"/>
</dbReference>
<sequence>MATPLSADRQLKALRAEGVKVSERPGWRTNNRNHKGPWGPVYGVVIHHTVSSGDDSSVALCFNGHSALPGPLCHGVGRNDGTIALVSSARANHAGSGDDDVLRAVIAEKALPAPNEANTDGNRHFYGLEIVNLGDNKDIYTKGQYRAAVLWAAALCRAHGWSERSVIGHKEWQPGKIDPRGPIEGGGSFSMAQFRADVRAQLATKPGAEPAPPTPTEPTAPAVKEETPMPAPKVITESVPASDRLPAGEYTLVKLAEDTAALQGPCTYVVTAYATVVGIPGTRVVARFHDLPLATGRPSLDLPIDGGVIGPDGTLDLSVTRNGGLDAKEQLRLELRADADATVTRRVLRALRTDA</sequence>
<gene>
    <name evidence="3" type="ORF">G3I43_07275</name>
</gene>
<evidence type="ECO:0000313" key="3">
    <source>
        <dbReference type="EMBL" id="NEB83979.1"/>
    </source>
</evidence>
<dbReference type="SMART" id="SM00644">
    <property type="entry name" value="Ami_2"/>
    <property type="match status" value="1"/>
</dbReference>
<dbReference type="InterPro" id="IPR002502">
    <property type="entry name" value="Amidase_domain"/>
</dbReference>
<protein>
    <submittedName>
        <fullName evidence="3">N-acetylmuramoyl-L-alanine amidase</fullName>
    </submittedName>
</protein>
<dbReference type="AlphaFoldDB" id="A0A6G3SM58"/>
<dbReference type="InterPro" id="IPR036505">
    <property type="entry name" value="Amidase/PGRP_sf"/>
</dbReference>
<dbReference type="Gene3D" id="3.40.80.10">
    <property type="entry name" value="Peptidoglycan recognition protein-like"/>
    <property type="match status" value="1"/>
</dbReference>
<evidence type="ECO:0000259" key="2">
    <source>
        <dbReference type="SMART" id="SM00644"/>
    </source>
</evidence>
<proteinExistence type="predicted"/>
<dbReference type="GO" id="GO:0008745">
    <property type="term" value="F:N-acetylmuramoyl-L-alanine amidase activity"/>
    <property type="evidence" value="ECO:0007669"/>
    <property type="project" value="InterPro"/>
</dbReference>
<accession>A0A6G3SM58</accession>